<evidence type="ECO:0000313" key="2">
    <source>
        <dbReference type="Proteomes" id="UP000324705"/>
    </source>
</evidence>
<dbReference type="SUPFAM" id="SSF53474">
    <property type="entry name" value="alpha/beta-Hydrolases"/>
    <property type="match status" value="1"/>
</dbReference>
<dbReference type="GO" id="GO:0080031">
    <property type="term" value="F:methyl salicylate esterase activity"/>
    <property type="evidence" value="ECO:0007669"/>
    <property type="project" value="TreeGrafter"/>
</dbReference>
<gene>
    <name evidence="1" type="ORF">TRITD_3Bv1G248400</name>
</gene>
<dbReference type="GO" id="GO:0080032">
    <property type="term" value="F:methyl jasmonate esterase activity"/>
    <property type="evidence" value="ECO:0007669"/>
    <property type="project" value="TreeGrafter"/>
</dbReference>
<dbReference type="InterPro" id="IPR045889">
    <property type="entry name" value="MES/HNL"/>
</dbReference>
<organism evidence="1 2">
    <name type="scientific">Triticum turgidum subsp. durum</name>
    <name type="common">Durum wheat</name>
    <name type="synonym">Triticum durum</name>
    <dbReference type="NCBI Taxonomy" id="4567"/>
    <lineage>
        <taxon>Eukaryota</taxon>
        <taxon>Viridiplantae</taxon>
        <taxon>Streptophyta</taxon>
        <taxon>Embryophyta</taxon>
        <taxon>Tracheophyta</taxon>
        <taxon>Spermatophyta</taxon>
        <taxon>Magnoliopsida</taxon>
        <taxon>Liliopsida</taxon>
        <taxon>Poales</taxon>
        <taxon>Poaceae</taxon>
        <taxon>BOP clade</taxon>
        <taxon>Pooideae</taxon>
        <taxon>Triticodae</taxon>
        <taxon>Triticeae</taxon>
        <taxon>Triticinae</taxon>
        <taxon>Triticum</taxon>
    </lineage>
</organism>
<dbReference type="GO" id="GO:0080030">
    <property type="term" value="F:methyl indole-3-acetate esterase activity"/>
    <property type="evidence" value="ECO:0007669"/>
    <property type="project" value="TreeGrafter"/>
</dbReference>
<dbReference type="EMBL" id="LT934116">
    <property type="protein sequence ID" value="VAH84381.1"/>
    <property type="molecule type" value="Genomic_DNA"/>
</dbReference>
<accession>A0A9R1S8N1</accession>
<dbReference type="GO" id="GO:0009694">
    <property type="term" value="P:jasmonic acid metabolic process"/>
    <property type="evidence" value="ECO:0007669"/>
    <property type="project" value="TreeGrafter"/>
</dbReference>
<reference evidence="1 2" key="1">
    <citation type="submission" date="2017-09" db="EMBL/GenBank/DDBJ databases">
        <authorList>
            <consortium name="International Durum Wheat Genome Sequencing Consortium (IDWGSC)"/>
            <person name="Milanesi L."/>
        </authorList>
    </citation>
    <scope>NUCLEOTIDE SEQUENCE [LARGE SCALE GENOMIC DNA]</scope>
    <source>
        <strain evidence="2">cv. Svevo</strain>
    </source>
</reference>
<dbReference type="Gramene" id="TRITD3Bv1G248400.2">
    <property type="protein sequence ID" value="TRITD3Bv1G248400.2"/>
    <property type="gene ID" value="TRITD3Bv1G248400"/>
</dbReference>
<proteinExistence type="predicted"/>
<dbReference type="Proteomes" id="UP000324705">
    <property type="component" value="Chromosome 3B"/>
</dbReference>
<evidence type="ECO:0008006" key="3">
    <source>
        <dbReference type="Google" id="ProtNLM"/>
    </source>
</evidence>
<name>A0A9R1S8N1_TRITD</name>
<dbReference type="InterPro" id="IPR029058">
    <property type="entry name" value="AB_hydrolase_fold"/>
</dbReference>
<dbReference type="PANTHER" id="PTHR10992:SF1005">
    <property type="entry name" value="AB HYDROLASE-1 DOMAIN-CONTAINING PROTEIN"/>
    <property type="match status" value="1"/>
</dbReference>
<sequence length="147" mass="16511">MANFSRLLIVLKKNHIRFFHGQQDHGSQHRSRPSACSRAWPQIVGSEIVRSKLSHLTLAMLLVRPGCQFVDDPMMRDEALLIDANYGSVKKVYVVLTDDVSTSEEMQCWMVDLSPGTEAEVLAGADHMAMCSKPRELCDALLRIANR</sequence>
<dbReference type="Gene3D" id="3.40.50.1820">
    <property type="entry name" value="alpha/beta hydrolase"/>
    <property type="match status" value="1"/>
</dbReference>
<dbReference type="GO" id="GO:0009696">
    <property type="term" value="P:salicylic acid metabolic process"/>
    <property type="evidence" value="ECO:0007669"/>
    <property type="project" value="TreeGrafter"/>
</dbReference>
<dbReference type="AlphaFoldDB" id="A0A9R1S8N1"/>
<keyword evidence="2" id="KW-1185">Reference proteome</keyword>
<dbReference type="PANTHER" id="PTHR10992">
    <property type="entry name" value="METHYLESTERASE FAMILY MEMBER"/>
    <property type="match status" value="1"/>
</dbReference>
<evidence type="ECO:0000313" key="1">
    <source>
        <dbReference type="EMBL" id="VAH84381.1"/>
    </source>
</evidence>
<protein>
    <recommendedName>
        <fullName evidence="3">AB hydrolase-1 domain-containing protein</fullName>
    </recommendedName>
</protein>